<accession>A0A2K1JYV1</accession>
<dbReference type="Proteomes" id="UP000006727">
    <property type="component" value="Chromosome 10"/>
</dbReference>
<sequence>MQPTKGARKCLHLSNFTVHYSKFWFLALCRSVLPRKTCIIYLHCSNSDQLKNEFPKEEQFIHYNLGPLNRPLYNTSAAEH</sequence>
<gene>
    <name evidence="1" type="ORF">PHYPA_013816</name>
</gene>
<reference evidence="2" key="3">
    <citation type="submission" date="2020-12" db="UniProtKB">
        <authorList>
            <consortium name="EnsemblPlants"/>
        </authorList>
    </citation>
    <scope>IDENTIFICATION</scope>
</reference>
<name>A0A2K1JYV1_PHYPA</name>
<evidence type="ECO:0000313" key="2">
    <source>
        <dbReference type="EnsemblPlants" id="PAC:32900551.CDS.1"/>
    </source>
</evidence>
<evidence type="ECO:0000313" key="3">
    <source>
        <dbReference type="Proteomes" id="UP000006727"/>
    </source>
</evidence>
<proteinExistence type="predicted"/>
<dbReference type="InParanoid" id="A0A2K1JYV1"/>
<keyword evidence="3" id="KW-1185">Reference proteome</keyword>
<dbReference type="AlphaFoldDB" id="A0A2K1JYV1"/>
<reference evidence="1 3" key="2">
    <citation type="journal article" date="2018" name="Plant J.">
        <title>The Physcomitrella patens chromosome-scale assembly reveals moss genome structure and evolution.</title>
        <authorList>
            <person name="Lang D."/>
            <person name="Ullrich K.K."/>
            <person name="Murat F."/>
            <person name="Fuchs J."/>
            <person name="Jenkins J."/>
            <person name="Haas F.B."/>
            <person name="Piednoel M."/>
            <person name="Gundlach H."/>
            <person name="Van Bel M."/>
            <person name="Meyberg R."/>
            <person name="Vives C."/>
            <person name="Morata J."/>
            <person name="Symeonidi A."/>
            <person name="Hiss M."/>
            <person name="Muchero W."/>
            <person name="Kamisugi Y."/>
            <person name="Saleh O."/>
            <person name="Blanc G."/>
            <person name="Decker E.L."/>
            <person name="van Gessel N."/>
            <person name="Grimwood J."/>
            <person name="Hayes R.D."/>
            <person name="Graham S.W."/>
            <person name="Gunter L.E."/>
            <person name="McDaniel S.F."/>
            <person name="Hoernstein S.N.W."/>
            <person name="Larsson A."/>
            <person name="Li F.W."/>
            <person name="Perroud P.F."/>
            <person name="Phillips J."/>
            <person name="Ranjan P."/>
            <person name="Rokshar D.S."/>
            <person name="Rothfels C.J."/>
            <person name="Schneider L."/>
            <person name="Shu S."/>
            <person name="Stevenson D.W."/>
            <person name="Thummler F."/>
            <person name="Tillich M."/>
            <person name="Villarreal Aguilar J.C."/>
            <person name="Widiez T."/>
            <person name="Wong G.K."/>
            <person name="Wymore A."/>
            <person name="Zhang Y."/>
            <person name="Zimmer A.D."/>
            <person name="Quatrano R.S."/>
            <person name="Mayer K.F.X."/>
            <person name="Goodstein D."/>
            <person name="Casacuberta J.M."/>
            <person name="Vandepoele K."/>
            <person name="Reski R."/>
            <person name="Cuming A.C."/>
            <person name="Tuskan G.A."/>
            <person name="Maumus F."/>
            <person name="Salse J."/>
            <person name="Schmutz J."/>
            <person name="Rensing S.A."/>
        </authorList>
    </citation>
    <scope>NUCLEOTIDE SEQUENCE [LARGE SCALE GENOMIC DNA]</scope>
    <source>
        <strain evidence="2 3">cv. Gransden 2004</strain>
    </source>
</reference>
<dbReference type="EnsemblPlants" id="Pp3c10_12894V3.1">
    <property type="protein sequence ID" value="PAC:32900551.CDS.1"/>
    <property type="gene ID" value="Pp3c10_12894"/>
</dbReference>
<dbReference type="Gramene" id="Pp3c10_12894V3.1">
    <property type="protein sequence ID" value="PAC:32900551.CDS.1"/>
    <property type="gene ID" value="Pp3c10_12894"/>
</dbReference>
<organism evidence="1">
    <name type="scientific">Physcomitrium patens</name>
    <name type="common">Spreading-leaved earth moss</name>
    <name type="synonym">Physcomitrella patens</name>
    <dbReference type="NCBI Taxonomy" id="3218"/>
    <lineage>
        <taxon>Eukaryota</taxon>
        <taxon>Viridiplantae</taxon>
        <taxon>Streptophyta</taxon>
        <taxon>Embryophyta</taxon>
        <taxon>Bryophyta</taxon>
        <taxon>Bryophytina</taxon>
        <taxon>Bryopsida</taxon>
        <taxon>Funariidae</taxon>
        <taxon>Funariales</taxon>
        <taxon>Funariaceae</taxon>
        <taxon>Physcomitrium</taxon>
    </lineage>
</organism>
<reference evidence="1 3" key="1">
    <citation type="journal article" date="2008" name="Science">
        <title>The Physcomitrella genome reveals evolutionary insights into the conquest of land by plants.</title>
        <authorList>
            <person name="Rensing S."/>
            <person name="Lang D."/>
            <person name="Zimmer A."/>
            <person name="Terry A."/>
            <person name="Salamov A."/>
            <person name="Shapiro H."/>
            <person name="Nishiyama T."/>
            <person name="Perroud P.-F."/>
            <person name="Lindquist E."/>
            <person name="Kamisugi Y."/>
            <person name="Tanahashi T."/>
            <person name="Sakakibara K."/>
            <person name="Fujita T."/>
            <person name="Oishi K."/>
            <person name="Shin-I T."/>
            <person name="Kuroki Y."/>
            <person name="Toyoda A."/>
            <person name="Suzuki Y."/>
            <person name="Hashimoto A."/>
            <person name="Yamaguchi K."/>
            <person name="Sugano A."/>
            <person name="Kohara Y."/>
            <person name="Fujiyama A."/>
            <person name="Anterola A."/>
            <person name="Aoki S."/>
            <person name="Ashton N."/>
            <person name="Barbazuk W.B."/>
            <person name="Barker E."/>
            <person name="Bennetzen J."/>
            <person name="Bezanilla M."/>
            <person name="Blankenship R."/>
            <person name="Cho S.H."/>
            <person name="Dutcher S."/>
            <person name="Estelle M."/>
            <person name="Fawcett J.A."/>
            <person name="Gundlach H."/>
            <person name="Hanada K."/>
            <person name="Heyl A."/>
            <person name="Hicks K.A."/>
            <person name="Hugh J."/>
            <person name="Lohr M."/>
            <person name="Mayer K."/>
            <person name="Melkozernov A."/>
            <person name="Murata T."/>
            <person name="Nelson D."/>
            <person name="Pils B."/>
            <person name="Prigge M."/>
            <person name="Reiss B."/>
            <person name="Renner T."/>
            <person name="Rombauts S."/>
            <person name="Rushton P."/>
            <person name="Sanderfoot A."/>
            <person name="Schween G."/>
            <person name="Shiu S.-H."/>
            <person name="Stueber K."/>
            <person name="Theodoulou F.L."/>
            <person name="Tu H."/>
            <person name="Van de Peer Y."/>
            <person name="Verrier P.J."/>
            <person name="Waters E."/>
            <person name="Wood A."/>
            <person name="Yang L."/>
            <person name="Cove D."/>
            <person name="Cuming A."/>
            <person name="Hasebe M."/>
            <person name="Lucas S."/>
            <person name="Mishler D.B."/>
            <person name="Reski R."/>
            <person name="Grigoriev I."/>
            <person name="Quatrano R.S."/>
            <person name="Boore J.L."/>
        </authorList>
    </citation>
    <scope>NUCLEOTIDE SEQUENCE [LARGE SCALE GENOMIC DNA]</scope>
    <source>
        <strain evidence="2 3">cv. Gransden 2004</strain>
    </source>
</reference>
<dbReference type="EMBL" id="ABEU02000010">
    <property type="protein sequence ID" value="PNR46696.1"/>
    <property type="molecule type" value="Genomic_DNA"/>
</dbReference>
<protein>
    <submittedName>
        <fullName evidence="1 2">Uncharacterized protein</fullName>
    </submittedName>
</protein>
<evidence type="ECO:0000313" key="1">
    <source>
        <dbReference type="EMBL" id="PNR46696.1"/>
    </source>
</evidence>